<name>A0ABY4YZL6_9MICO</name>
<sequence>MVVPAVGSWSAVLAATGMLDGWRPSRGIYSTATDGHPCRSLFERYVDDFLTRQGIAHSVEPSYPHDAELNPNGLRADWKLADGTFVEAAGLSSNEYLHKLDRKRLLADTAGINLIILQPSDLSHLHQVFANQQGSVDN</sequence>
<gene>
    <name evidence="1" type="ORF">NF556_07955</name>
</gene>
<accession>A0ABY4YZL6</accession>
<dbReference type="EMBL" id="CP099489">
    <property type="protein sequence ID" value="USQ81567.1"/>
    <property type="molecule type" value="Genomic_DNA"/>
</dbReference>
<reference evidence="1" key="1">
    <citation type="submission" date="2022-06" db="EMBL/GenBank/DDBJ databases">
        <title>Ornithinimicrobium HY1793.</title>
        <authorList>
            <person name="Huang Y."/>
        </authorList>
    </citation>
    <scope>NUCLEOTIDE SEQUENCE</scope>
    <source>
        <strain evidence="1">HY1793</strain>
    </source>
</reference>
<protein>
    <submittedName>
        <fullName evidence="1">Uncharacterized protein</fullName>
    </submittedName>
</protein>
<proteinExistence type="predicted"/>
<organism evidence="1 2">
    <name type="scientific">Ornithinimicrobium faecis</name>
    <dbReference type="NCBI Taxonomy" id="2934158"/>
    <lineage>
        <taxon>Bacteria</taxon>
        <taxon>Bacillati</taxon>
        <taxon>Actinomycetota</taxon>
        <taxon>Actinomycetes</taxon>
        <taxon>Micrococcales</taxon>
        <taxon>Ornithinimicrobiaceae</taxon>
        <taxon>Ornithinimicrobium</taxon>
    </lineage>
</organism>
<dbReference type="RefSeq" id="WP_252595101.1">
    <property type="nucleotide sequence ID" value="NZ_CP099489.1"/>
</dbReference>
<evidence type="ECO:0000313" key="2">
    <source>
        <dbReference type="Proteomes" id="UP001056455"/>
    </source>
</evidence>
<dbReference type="Proteomes" id="UP001056455">
    <property type="component" value="Chromosome"/>
</dbReference>
<evidence type="ECO:0000313" key="1">
    <source>
        <dbReference type="EMBL" id="USQ81567.1"/>
    </source>
</evidence>
<keyword evidence="2" id="KW-1185">Reference proteome</keyword>